<accession>A0A7J7GR44</accession>
<name>A0A7J7GR44_CAMSI</name>
<keyword evidence="2" id="KW-1185">Reference proteome</keyword>
<dbReference type="AlphaFoldDB" id="A0A7J7GR44"/>
<sequence length="57" mass="6844">MQFLYSFYSSVVVRLYHLEMLRENGRLIYRIHPTIPNDVIGKNVGETRPLIFQQNYI</sequence>
<reference evidence="2" key="1">
    <citation type="journal article" date="2020" name="Nat. Commun.">
        <title>Genome assembly of wild tea tree DASZ reveals pedigree and selection history of tea varieties.</title>
        <authorList>
            <person name="Zhang W."/>
            <person name="Zhang Y."/>
            <person name="Qiu H."/>
            <person name="Guo Y."/>
            <person name="Wan H."/>
            <person name="Zhang X."/>
            <person name="Scossa F."/>
            <person name="Alseekh S."/>
            <person name="Zhang Q."/>
            <person name="Wang P."/>
            <person name="Xu L."/>
            <person name="Schmidt M.H."/>
            <person name="Jia X."/>
            <person name="Li D."/>
            <person name="Zhu A."/>
            <person name="Guo F."/>
            <person name="Chen W."/>
            <person name="Ni D."/>
            <person name="Usadel B."/>
            <person name="Fernie A.R."/>
            <person name="Wen W."/>
        </authorList>
    </citation>
    <scope>NUCLEOTIDE SEQUENCE [LARGE SCALE GENOMIC DNA]</scope>
    <source>
        <strain evidence="2">cv. G240</strain>
    </source>
</reference>
<protein>
    <submittedName>
        <fullName evidence="1">Uncharacterized protein</fullName>
    </submittedName>
</protein>
<comment type="caution">
    <text evidence="1">The sequence shown here is derived from an EMBL/GenBank/DDBJ whole genome shotgun (WGS) entry which is preliminary data.</text>
</comment>
<gene>
    <name evidence="1" type="ORF">HYC85_019618</name>
</gene>
<dbReference type="EMBL" id="JACBKZ010000009">
    <property type="protein sequence ID" value="KAF5941976.1"/>
    <property type="molecule type" value="Genomic_DNA"/>
</dbReference>
<organism evidence="1 2">
    <name type="scientific">Camellia sinensis</name>
    <name type="common">Tea plant</name>
    <name type="synonym">Thea sinensis</name>
    <dbReference type="NCBI Taxonomy" id="4442"/>
    <lineage>
        <taxon>Eukaryota</taxon>
        <taxon>Viridiplantae</taxon>
        <taxon>Streptophyta</taxon>
        <taxon>Embryophyta</taxon>
        <taxon>Tracheophyta</taxon>
        <taxon>Spermatophyta</taxon>
        <taxon>Magnoliopsida</taxon>
        <taxon>eudicotyledons</taxon>
        <taxon>Gunneridae</taxon>
        <taxon>Pentapetalae</taxon>
        <taxon>asterids</taxon>
        <taxon>Ericales</taxon>
        <taxon>Theaceae</taxon>
        <taxon>Camellia</taxon>
    </lineage>
</organism>
<evidence type="ECO:0000313" key="1">
    <source>
        <dbReference type="EMBL" id="KAF5941976.1"/>
    </source>
</evidence>
<reference evidence="1 2" key="2">
    <citation type="submission" date="2020-07" db="EMBL/GenBank/DDBJ databases">
        <title>Genome assembly of wild tea tree DASZ reveals pedigree and selection history of tea varieties.</title>
        <authorList>
            <person name="Zhang W."/>
        </authorList>
    </citation>
    <scope>NUCLEOTIDE SEQUENCE [LARGE SCALE GENOMIC DNA]</scope>
    <source>
        <strain evidence="2">cv. G240</strain>
        <tissue evidence="1">Leaf</tissue>
    </source>
</reference>
<dbReference type="Proteomes" id="UP000593564">
    <property type="component" value="Unassembled WGS sequence"/>
</dbReference>
<proteinExistence type="predicted"/>
<evidence type="ECO:0000313" key="2">
    <source>
        <dbReference type="Proteomes" id="UP000593564"/>
    </source>
</evidence>